<dbReference type="Proteomes" id="UP000243217">
    <property type="component" value="Unassembled WGS sequence"/>
</dbReference>
<accession>A0A1W0A423</accession>
<dbReference type="OrthoDB" id="78757at2759"/>
<reference evidence="1 2" key="1">
    <citation type="journal article" date="2014" name="Genome Biol. Evol.">
        <title>The secreted proteins of Achlya hypogyna and Thraustotheca clavata identify the ancestral oomycete secretome and reveal gene acquisitions by horizontal gene transfer.</title>
        <authorList>
            <person name="Misner I."/>
            <person name="Blouin N."/>
            <person name="Leonard G."/>
            <person name="Richards T.A."/>
            <person name="Lane C.E."/>
        </authorList>
    </citation>
    <scope>NUCLEOTIDE SEQUENCE [LARGE SCALE GENOMIC DNA]</scope>
    <source>
        <strain evidence="1 2">ATCC 34112</strain>
    </source>
</reference>
<proteinExistence type="predicted"/>
<sequence>MPNSTTSACKRMDAIALQHAPSQCKIWLPPNHSTYGCGAVETHQHAFHDCPRICTLWDFHSTALDCFGVDFNWSSISDLEVFMTNRLGSHHYDALYILWSLLVASLLHSIWVQHNFVQYEHRSPLSARTWTEHSFHAWTMSIGRWHRLQDPSCADRFGALDALRILQNQPNCRDLWTRYPHCLQL</sequence>
<dbReference type="AlphaFoldDB" id="A0A1W0A423"/>
<keyword evidence="2" id="KW-1185">Reference proteome</keyword>
<comment type="caution">
    <text evidence="1">The sequence shown here is derived from an EMBL/GenBank/DDBJ whole genome shotgun (WGS) entry which is preliminary data.</text>
</comment>
<evidence type="ECO:0000313" key="1">
    <source>
        <dbReference type="EMBL" id="OQS05017.1"/>
    </source>
</evidence>
<dbReference type="STRING" id="74557.A0A1W0A423"/>
<organism evidence="1 2">
    <name type="scientific">Thraustotheca clavata</name>
    <dbReference type="NCBI Taxonomy" id="74557"/>
    <lineage>
        <taxon>Eukaryota</taxon>
        <taxon>Sar</taxon>
        <taxon>Stramenopiles</taxon>
        <taxon>Oomycota</taxon>
        <taxon>Saprolegniomycetes</taxon>
        <taxon>Saprolegniales</taxon>
        <taxon>Achlyaceae</taxon>
        <taxon>Thraustotheca</taxon>
    </lineage>
</organism>
<protein>
    <submittedName>
        <fullName evidence="1">Uncharacterized protein</fullName>
    </submittedName>
</protein>
<dbReference type="EMBL" id="JNBS01000516">
    <property type="protein sequence ID" value="OQS05017.1"/>
    <property type="molecule type" value="Genomic_DNA"/>
</dbReference>
<gene>
    <name evidence="1" type="ORF">THRCLA_20734</name>
</gene>
<evidence type="ECO:0000313" key="2">
    <source>
        <dbReference type="Proteomes" id="UP000243217"/>
    </source>
</evidence>
<name>A0A1W0A423_9STRA</name>